<evidence type="ECO:0000313" key="7">
    <source>
        <dbReference type="EMBL" id="GLT20930.1"/>
    </source>
</evidence>
<protein>
    <recommendedName>
        <fullName evidence="6">Cytochrome c domain-containing protein</fullName>
    </recommendedName>
</protein>
<dbReference type="PROSITE" id="PS51007">
    <property type="entry name" value="CYTC"/>
    <property type="match status" value="1"/>
</dbReference>
<dbReference type="SUPFAM" id="SSF46626">
    <property type="entry name" value="Cytochrome c"/>
    <property type="match status" value="1"/>
</dbReference>
<evidence type="ECO:0000313" key="8">
    <source>
        <dbReference type="Proteomes" id="UP001157167"/>
    </source>
</evidence>
<dbReference type="PANTHER" id="PTHR30600:SF9">
    <property type="entry name" value="BLR7738 PROTEIN"/>
    <property type="match status" value="1"/>
</dbReference>
<keyword evidence="1 4" id="KW-0349">Heme</keyword>
<evidence type="ECO:0000256" key="1">
    <source>
        <dbReference type="ARBA" id="ARBA00022617"/>
    </source>
</evidence>
<proteinExistence type="predicted"/>
<keyword evidence="5" id="KW-1133">Transmembrane helix</keyword>
<comment type="caution">
    <text evidence="7">The sequence shown here is derived from an EMBL/GenBank/DDBJ whole genome shotgun (WGS) entry which is preliminary data.</text>
</comment>
<evidence type="ECO:0000256" key="3">
    <source>
        <dbReference type="ARBA" id="ARBA00023004"/>
    </source>
</evidence>
<keyword evidence="3 4" id="KW-0408">Iron</keyword>
<dbReference type="EMBL" id="BSPX01000002">
    <property type="protein sequence ID" value="GLT20930.1"/>
    <property type="molecule type" value="Genomic_DNA"/>
</dbReference>
<evidence type="ECO:0000259" key="6">
    <source>
        <dbReference type="PROSITE" id="PS51007"/>
    </source>
</evidence>
<dbReference type="Gene3D" id="1.10.760.10">
    <property type="entry name" value="Cytochrome c-like domain"/>
    <property type="match status" value="1"/>
</dbReference>
<evidence type="ECO:0000256" key="5">
    <source>
        <dbReference type="SAM" id="Phobius"/>
    </source>
</evidence>
<dbReference type="RefSeq" id="WP_284186494.1">
    <property type="nucleotide sequence ID" value="NZ_BSPX01000002.1"/>
</dbReference>
<evidence type="ECO:0000256" key="2">
    <source>
        <dbReference type="ARBA" id="ARBA00022723"/>
    </source>
</evidence>
<dbReference type="InterPro" id="IPR036909">
    <property type="entry name" value="Cyt_c-like_dom_sf"/>
</dbReference>
<dbReference type="InterPro" id="IPR009056">
    <property type="entry name" value="Cyt_c-like_dom"/>
</dbReference>
<dbReference type="PANTHER" id="PTHR30600">
    <property type="entry name" value="CYTOCHROME C PEROXIDASE-RELATED"/>
    <property type="match status" value="1"/>
</dbReference>
<dbReference type="Pfam" id="PF21419">
    <property type="entry name" value="RoxA-like_Cyt-c"/>
    <property type="match status" value="1"/>
</dbReference>
<keyword evidence="5" id="KW-0472">Membrane</keyword>
<keyword evidence="2 4" id="KW-0479">Metal-binding</keyword>
<evidence type="ECO:0000256" key="4">
    <source>
        <dbReference type="PROSITE-ProRule" id="PRU00433"/>
    </source>
</evidence>
<keyword evidence="5" id="KW-0812">Transmembrane</keyword>
<sequence>MNARSLEIRRAALSAGLLALVLLVVAGIYLGWSRGFREEPQPAWVFESADSRFKYGSIGAEHDAGVPYWIFYVLPRVFPEKFRQDGKVAPGGYAALGVAWEQGQELPVGFTRKTIGFARVANNCAACHTTSYRTSPDSNPVFVVGGPGHTVNIENFFRLLIDCARDPRFNADILMAEIDRVTDLDIIDRLLYRFVIIPITKKRLLEREAQFAWIYRSDFPDWGRGRDDGMNLTRYFMIRAPMDDAFGPADIPAIWNLGKYHAETGQLPNYAGDTHDVHSVMVDSALGVLGAAPANKVDFAAQVKWLEDYLSKLPPPKYPFPIDATRAAAGKAVFDAHCAACHASPRTGTRLPLAEVGTDRGRLDTWNKDAAIKANRIVAEMGIQRRGLVEEDLPGYKIPFLDGIWLRGPYLHNGSVPTLRDLLEPAADRPKAFWRGYDVFDPVKVGFVTEGDGAKQVGTRMDTTQRGSGNQGHEFGTNLGRADKEALVEYLKTL</sequence>
<dbReference type="InterPro" id="IPR051395">
    <property type="entry name" value="Cytochrome_c_Peroxidase/MauG"/>
</dbReference>
<feature type="transmembrane region" description="Helical" evidence="5">
    <location>
        <begin position="12"/>
        <end position="32"/>
    </location>
</feature>
<keyword evidence="8" id="KW-1185">Reference proteome</keyword>
<organism evidence="7 8">
    <name type="scientific">Zoogloea oryzae</name>
    <dbReference type="NCBI Taxonomy" id="310767"/>
    <lineage>
        <taxon>Bacteria</taxon>
        <taxon>Pseudomonadati</taxon>
        <taxon>Pseudomonadota</taxon>
        <taxon>Betaproteobacteria</taxon>
        <taxon>Rhodocyclales</taxon>
        <taxon>Zoogloeaceae</taxon>
        <taxon>Zoogloea</taxon>
    </lineage>
</organism>
<accession>A0ABQ6F8K5</accession>
<dbReference type="Proteomes" id="UP001157167">
    <property type="component" value="Unassembled WGS sequence"/>
</dbReference>
<feature type="domain" description="Cytochrome c" evidence="6">
    <location>
        <begin position="325"/>
        <end position="494"/>
    </location>
</feature>
<reference evidence="8" key="1">
    <citation type="journal article" date="2019" name="Int. J. Syst. Evol. Microbiol.">
        <title>The Global Catalogue of Microorganisms (GCM) 10K type strain sequencing project: providing services to taxonomists for standard genome sequencing and annotation.</title>
        <authorList>
            <consortium name="The Broad Institute Genomics Platform"/>
            <consortium name="The Broad Institute Genome Sequencing Center for Infectious Disease"/>
            <person name="Wu L."/>
            <person name="Ma J."/>
        </authorList>
    </citation>
    <scope>NUCLEOTIDE SEQUENCE [LARGE SCALE GENOMIC DNA]</scope>
    <source>
        <strain evidence="8">NBRC 102407</strain>
    </source>
</reference>
<name>A0ABQ6F8K5_9RHOO</name>
<gene>
    <name evidence="7" type="ORF">GCM10007933_03820</name>
</gene>